<feature type="compositionally biased region" description="Polar residues" evidence="6">
    <location>
        <begin position="322"/>
        <end position="338"/>
    </location>
</feature>
<dbReference type="InterPro" id="IPR000719">
    <property type="entry name" value="Prot_kinase_dom"/>
</dbReference>
<evidence type="ECO:0000313" key="9">
    <source>
        <dbReference type="Proteomes" id="UP001159405"/>
    </source>
</evidence>
<feature type="compositionally biased region" description="Low complexity" evidence="6">
    <location>
        <begin position="477"/>
        <end position="489"/>
    </location>
</feature>
<keyword evidence="4 5" id="KW-0067">ATP-binding</keyword>
<evidence type="ECO:0000313" key="8">
    <source>
        <dbReference type="EMBL" id="CAH3149691.1"/>
    </source>
</evidence>
<evidence type="ECO:0000259" key="7">
    <source>
        <dbReference type="PROSITE" id="PS50011"/>
    </source>
</evidence>
<dbReference type="Proteomes" id="UP001159405">
    <property type="component" value="Unassembled WGS sequence"/>
</dbReference>
<accession>A0ABN8PWJ1</accession>
<evidence type="ECO:0000256" key="5">
    <source>
        <dbReference type="PROSITE-ProRule" id="PRU10141"/>
    </source>
</evidence>
<dbReference type="Pfam" id="PF00069">
    <property type="entry name" value="Pkinase"/>
    <property type="match status" value="1"/>
</dbReference>
<dbReference type="InterPro" id="IPR017441">
    <property type="entry name" value="Protein_kinase_ATP_BS"/>
</dbReference>
<evidence type="ECO:0000256" key="1">
    <source>
        <dbReference type="ARBA" id="ARBA00022679"/>
    </source>
</evidence>
<feature type="compositionally biased region" description="Polar residues" evidence="6">
    <location>
        <begin position="449"/>
        <end position="470"/>
    </location>
</feature>
<dbReference type="Pfam" id="PF21127">
    <property type="entry name" value="ATG1-like_MIT2"/>
    <property type="match status" value="1"/>
</dbReference>
<dbReference type="InterPro" id="IPR045269">
    <property type="entry name" value="Atg1-like"/>
</dbReference>
<dbReference type="EMBL" id="CALNXK010000087">
    <property type="protein sequence ID" value="CAH3149691.1"/>
    <property type="molecule type" value="Genomic_DNA"/>
</dbReference>
<dbReference type="PROSITE" id="PS00107">
    <property type="entry name" value="PROTEIN_KINASE_ATP"/>
    <property type="match status" value="1"/>
</dbReference>
<dbReference type="PANTHER" id="PTHR24348:SF22">
    <property type="entry name" value="NON-SPECIFIC SERINE_THREONINE PROTEIN KINASE"/>
    <property type="match status" value="1"/>
</dbReference>
<evidence type="ECO:0000256" key="3">
    <source>
        <dbReference type="ARBA" id="ARBA00022777"/>
    </source>
</evidence>
<dbReference type="Gene3D" id="3.30.200.20">
    <property type="entry name" value="Phosphorylase Kinase, domain 1"/>
    <property type="match status" value="1"/>
</dbReference>
<feature type="region of interest" description="Disordered" evidence="6">
    <location>
        <begin position="308"/>
        <end position="340"/>
    </location>
</feature>
<evidence type="ECO:0000256" key="6">
    <source>
        <dbReference type="SAM" id="MobiDB-lite"/>
    </source>
</evidence>
<organism evidence="8 9">
    <name type="scientific">Porites lobata</name>
    <dbReference type="NCBI Taxonomy" id="104759"/>
    <lineage>
        <taxon>Eukaryota</taxon>
        <taxon>Metazoa</taxon>
        <taxon>Cnidaria</taxon>
        <taxon>Anthozoa</taxon>
        <taxon>Hexacorallia</taxon>
        <taxon>Scleractinia</taxon>
        <taxon>Fungiina</taxon>
        <taxon>Poritidae</taxon>
        <taxon>Porites</taxon>
    </lineage>
</organism>
<evidence type="ECO:0000256" key="4">
    <source>
        <dbReference type="ARBA" id="ARBA00022840"/>
    </source>
</evidence>
<feature type="binding site" evidence="5">
    <location>
        <position position="76"/>
    </location>
    <ligand>
        <name>ATP</name>
        <dbReference type="ChEBI" id="CHEBI:30616"/>
    </ligand>
</feature>
<gene>
    <name evidence="8" type="ORF">PLOB_00047436</name>
</gene>
<name>A0ABN8PWJ1_9CNID</name>
<dbReference type="PROSITE" id="PS50011">
    <property type="entry name" value="PROTEIN_KINASE_DOM"/>
    <property type="match status" value="1"/>
</dbReference>
<sequence>FVPSVRQKKYSGTKAISFHSLFLETRHLFVIMAEHVGEFVYSKKDLIGHGAFAVVFKGNHRKKDDFVVAIKVIAKKNLSKTQNLLAKEIKILKELHHENVVSLFDCQETSSNVYLVMEYCNGGDLADYLREKGTLSEDTIQIFLGQIASAMGTLKSKGVVHRDLKPQNLLLHHTGVAKPSPSDIKIKIADFGFARFLPGEMMAATLCGSPMYMAPEVIMSKAYDARADLWSVGTIVYQCLTGKAPFQANSPQQLKKFYEKSKTVTPNIPAGTSSDLKDLLIRLLKRNPQDRLDFDKFFSHPFLTGQVPRSASTPVAVPVSQRKFSSTSQGTRSPSYSPSYGAEALGDIRVDLLPCVTPPNDPTVMSPQDPPTIMNISSSGNNSSAQCSSPATPDDELAPEGFVLVPSNPENPRFQQQRNPSDPLFPFYNQSPPRPSSRPYSQSPPLSRTPQRATFTVGSPYSTSPSSPRMQQPALHSPNSSPSSAESSPIEMRIRRRTNSSPRIVPRGELSTSPRPIPRPHTVSGCIGGKQGSSRKSPSPTQHDSSTSGSARKQQNSSPKLSGTKGTVKGSTMSKGGQESSPVFQKEVPAQFGTKASPTTLTEAVQLMNEQALAPDAAAFAGFSSTDVNKGLARPASCKIRRALSNIEHLVSKDTSPILTALVCQSNAGMGIPITDLSEPGAENKQMIRVHSCPAILAMGLPRKTGTLLTTPGFQLGGGATPPVYHRSLSGGYSPLKAKTPPLSSSPSSTALPTIPGSPTKTSHSNKDSAVDPDKEMKPLRGLFTVGSSSPLDSDTGIFCSPGQNFQNRKTITGEKPAVVSQGTKVTWGFGESSPPKTPKHVMVAKETEVMSPDMEGPIALVAPELPEDTLLDTEHTEGVKKLRFVVGLVDAILEVISSRGTPFTVLAESVAIRQNESFLADQIGLRSDELRKMEQLVLYVKALRALNLSLLFAQGEISVGHLKPSNSVKNVLNDLNSRYHQCLQKASELKQLIEPGLQSLDGKAMTVSADRMMYQYAMEQCQNAALDELFGNPKECKKKYETAQVLLQGLEEDAHTDEDRQLLHKCILLYLVIVCFMFIPSAQSTQHVAFFINYSSFKNGFGGLEILVFFK</sequence>
<reference evidence="8 9" key="1">
    <citation type="submission" date="2022-05" db="EMBL/GenBank/DDBJ databases">
        <authorList>
            <consortium name="Genoscope - CEA"/>
            <person name="William W."/>
        </authorList>
    </citation>
    <scope>NUCLEOTIDE SEQUENCE [LARGE SCALE GENOMIC DNA]</scope>
</reference>
<feature type="compositionally biased region" description="Polar residues" evidence="6">
    <location>
        <begin position="532"/>
        <end position="583"/>
    </location>
</feature>
<keyword evidence="9" id="KW-1185">Reference proteome</keyword>
<feature type="region of interest" description="Disordered" evidence="6">
    <location>
        <begin position="353"/>
        <end position="583"/>
    </location>
</feature>
<feature type="domain" description="Protein kinase" evidence="7">
    <location>
        <begin position="41"/>
        <end position="303"/>
    </location>
</feature>
<dbReference type="SUPFAM" id="SSF56112">
    <property type="entry name" value="Protein kinase-like (PK-like)"/>
    <property type="match status" value="1"/>
</dbReference>
<dbReference type="InterPro" id="IPR011009">
    <property type="entry name" value="Kinase-like_dom_sf"/>
</dbReference>
<feature type="region of interest" description="Disordered" evidence="6">
    <location>
        <begin position="731"/>
        <end position="778"/>
    </location>
</feature>
<feature type="compositionally biased region" description="Polar residues" evidence="6">
    <location>
        <begin position="408"/>
        <end position="420"/>
    </location>
</feature>
<dbReference type="CDD" id="cd14120">
    <property type="entry name" value="STKc_ULK1_2-like"/>
    <property type="match status" value="1"/>
</dbReference>
<dbReference type="PANTHER" id="PTHR24348">
    <property type="entry name" value="SERINE/THREONINE-PROTEIN KINASE UNC-51-RELATED"/>
    <property type="match status" value="1"/>
</dbReference>
<keyword evidence="3" id="KW-0418">Kinase</keyword>
<feature type="compositionally biased region" description="Low complexity" evidence="6">
    <location>
        <begin position="437"/>
        <end position="448"/>
    </location>
</feature>
<dbReference type="InterPro" id="IPR048941">
    <property type="entry name" value="ATG1-like_MIT2"/>
</dbReference>
<dbReference type="InterPro" id="IPR008271">
    <property type="entry name" value="Ser/Thr_kinase_AS"/>
</dbReference>
<dbReference type="PROSITE" id="PS00108">
    <property type="entry name" value="PROTEIN_KINASE_ST"/>
    <property type="match status" value="1"/>
</dbReference>
<keyword evidence="2 5" id="KW-0547">Nucleotide-binding</keyword>
<dbReference type="SMART" id="SM00220">
    <property type="entry name" value="S_TKc"/>
    <property type="match status" value="1"/>
</dbReference>
<dbReference type="Gene3D" id="1.10.510.10">
    <property type="entry name" value="Transferase(Phosphotransferase) domain 1"/>
    <property type="match status" value="1"/>
</dbReference>
<feature type="non-terminal residue" evidence="8">
    <location>
        <position position="1"/>
    </location>
</feature>
<feature type="compositionally biased region" description="Basic and acidic residues" evidence="6">
    <location>
        <begin position="765"/>
        <end position="778"/>
    </location>
</feature>
<protein>
    <recommendedName>
        <fullName evidence="7">Protein kinase domain-containing protein</fullName>
    </recommendedName>
</protein>
<feature type="compositionally biased region" description="Low complexity" evidence="6">
    <location>
        <begin position="734"/>
        <end position="754"/>
    </location>
</feature>
<proteinExistence type="predicted"/>
<keyword evidence="1" id="KW-0808">Transferase</keyword>
<feature type="compositionally biased region" description="Low complexity" evidence="6">
    <location>
        <begin position="375"/>
        <end position="389"/>
    </location>
</feature>
<comment type="caution">
    <text evidence="8">The sequence shown here is derived from an EMBL/GenBank/DDBJ whole genome shotgun (WGS) entry which is preliminary data.</text>
</comment>
<evidence type="ECO:0000256" key="2">
    <source>
        <dbReference type="ARBA" id="ARBA00022741"/>
    </source>
</evidence>